<dbReference type="Pfam" id="PF05783">
    <property type="entry name" value="DLIC"/>
    <property type="match status" value="1"/>
</dbReference>
<dbReference type="InterPro" id="IPR022780">
    <property type="entry name" value="Dynein_light_int_chain"/>
</dbReference>
<comment type="caution">
    <text evidence="15">The sequence shown here is derived from an EMBL/GenBank/DDBJ whole genome shotgun (WGS) entry which is preliminary data.</text>
</comment>
<dbReference type="PANTHER" id="PTHR13236">
    <property type="entry name" value="DYNEIN 2 LIGHT INTERMEDIATE CHAIN, ISOFORM 2"/>
    <property type="match status" value="1"/>
</dbReference>
<keyword evidence="14" id="KW-0966">Cell projection</keyword>
<evidence type="ECO:0000313" key="16">
    <source>
        <dbReference type="Proteomes" id="UP001165289"/>
    </source>
</evidence>
<dbReference type="GO" id="GO:0005868">
    <property type="term" value="C:cytoplasmic dynein complex"/>
    <property type="evidence" value="ECO:0007669"/>
    <property type="project" value="InterPro"/>
</dbReference>
<dbReference type="GO" id="GO:0035721">
    <property type="term" value="P:intraciliary retrograde transport"/>
    <property type="evidence" value="ECO:0007669"/>
    <property type="project" value="InterPro"/>
</dbReference>
<sequence length="352" mass="39538">MEEKEFQEGDDLWDIIQHIHKTTSKMNYESTHFVLGSKFSGKTSLILRFLDRDESPVPSIALEYTYGRRTIADSVTRQICHIWELAGGAAKNYLDMVVVPLGSGPLKTMSVILVLDLSQPSLLWAVWETAVKELKTVLSERAKDCTPEEIETIKSRITGAYGPEHPDKQLLSPLLTKFVIFGGKYDLFKELPIEQRTVICKTLRFLSHIHGATLQFFTTKSEGLCSRARSLLSHLAFDAPSKPNKTLAVDPNKPLLVPMAADTLAQIGAPTFPEDYSQKGVATPKTPLELWKKSFCAYFPQESVELDLGLSPSVDPKYSEPKIDTLKAKKDAELQKIIRERKPVKLLRYSDT</sequence>
<evidence type="ECO:0000256" key="12">
    <source>
        <dbReference type="ARBA" id="ARBA00023175"/>
    </source>
</evidence>
<evidence type="ECO:0000256" key="2">
    <source>
        <dbReference type="ARBA" id="ARBA00004300"/>
    </source>
</evidence>
<evidence type="ECO:0000256" key="13">
    <source>
        <dbReference type="ARBA" id="ARBA00023212"/>
    </source>
</evidence>
<dbReference type="InterPro" id="IPR040045">
    <property type="entry name" value="DYNC2LI1"/>
</dbReference>
<keyword evidence="16" id="KW-1185">Reference proteome</keyword>
<dbReference type="GO" id="GO:0036064">
    <property type="term" value="C:ciliary basal body"/>
    <property type="evidence" value="ECO:0007669"/>
    <property type="project" value="TreeGrafter"/>
</dbReference>
<keyword evidence="12" id="KW-0505">Motor protein</keyword>
<evidence type="ECO:0000256" key="1">
    <source>
        <dbReference type="ARBA" id="ARBA00004120"/>
    </source>
</evidence>
<dbReference type="GO" id="GO:0005930">
    <property type="term" value="C:axoneme"/>
    <property type="evidence" value="ECO:0007669"/>
    <property type="project" value="UniProtKB-SubCell"/>
</dbReference>
<dbReference type="PANTHER" id="PTHR13236:SF0">
    <property type="entry name" value="CYTOPLASMIC DYNEIN 2 LIGHT INTERMEDIATE CHAIN 1"/>
    <property type="match status" value="1"/>
</dbReference>
<keyword evidence="10" id="KW-0243">Dynein</keyword>
<dbReference type="InterPro" id="IPR027417">
    <property type="entry name" value="P-loop_NTPase"/>
</dbReference>
<evidence type="ECO:0000256" key="5">
    <source>
        <dbReference type="ARBA" id="ARBA00018863"/>
    </source>
</evidence>
<evidence type="ECO:0000256" key="6">
    <source>
        <dbReference type="ARBA" id="ARBA00022473"/>
    </source>
</evidence>
<evidence type="ECO:0000256" key="7">
    <source>
        <dbReference type="ARBA" id="ARBA00022490"/>
    </source>
</evidence>
<dbReference type="EMBL" id="JAKMXF010000221">
    <property type="protein sequence ID" value="KAI6654944.1"/>
    <property type="molecule type" value="Genomic_DNA"/>
</dbReference>
<dbReference type="GO" id="GO:0005813">
    <property type="term" value="C:centrosome"/>
    <property type="evidence" value="ECO:0007669"/>
    <property type="project" value="UniProtKB-SubCell"/>
</dbReference>
<organism evidence="15 16">
    <name type="scientific">Oopsacas minuta</name>
    <dbReference type="NCBI Taxonomy" id="111878"/>
    <lineage>
        <taxon>Eukaryota</taxon>
        <taxon>Metazoa</taxon>
        <taxon>Porifera</taxon>
        <taxon>Hexactinellida</taxon>
        <taxon>Hexasterophora</taxon>
        <taxon>Lyssacinosida</taxon>
        <taxon>Leucopsacidae</taxon>
        <taxon>Oopsacas</taxon>
    </lineage>
</organism>
<dbReference type="AlphaFoldDB" id="A0AAV7K105"/>
<comment type="subcellular location">
    <subcellularLocation>
        <location evidence="3">Cytoplasm</location>
        <location evidence="3">Cytoskeleton</location>
        <location evidence="3">Cilium axoneme</location>
    </subcellularLocation>
    <subcellularLocation>
        <location evidence="1">Cytoplasm</location>
        <location evidence="1">Cytoskeleton</location>
        <location evidence="1">Cilium basal body</location>
    </subcellularLocation>
    <subcellularLocation>
        <location evidence="2">Cytoplasm</location>
        <location evidence="2">Cytoskeleton</location>
        <location evidence="2">Microtubule organizing center</location>
        <location evidence="2">Centrosome</location>
    </subcellularLocation>
</comment>
<evidence type="ECO:0000256" key="4">
    <source>
        <dbReference type="ARBA" id="ARBA00006831"/>
    </source>
</evidence>
<protein>
    <recommendedName>
        <fullName evidence="5">Cytoplasmic dynein 2 light intermediate chain 1</fullName>
    </recommendedName>
</protein>
<comment type="similarity">
    <text evidence="4">Belongs to the dynein light intermediate chain family.</text>
</comment>
<dbReference type="GO" id="GO:0045504">
    <property type="term" value="F:dynein heavy chain binding"/>
    <property type="evidence" value="ECO:0007669"/>
    <property type="project" value="TreeGrafter"/>
</dbReference>
<keyword evidence="8" id="KW-0493">Microtubule</keyword>
<evidence type="ECO:0000313" key="15">
    <source>
        <dbReference type="EMBL" id="KAI6654944.1"/>
    </source>
</evidence>
<reference evidence="15 16" key="1">
    <citation type="journal article" date="2023" name="BMC Biol.">
        <title>The compact genome of the sponge Oopsacas minuta (Hexactinellida) is lacking key metazoan core genes.</title>
        <authorList>
            <person name="Santini S."/>
            <person name="Schenkelaars Q."/>
            <person name="Jourda C."/>
            <person name="Duchesne M."/>
            <person name="Belahbib H."/>
            <person name="Rocher C."/>
            <person name="Selva M."/>
            <person name="Riesgo A."/>
            <person name="Vervoort M."/>
            <person name="Leys S.P."/>
            <person name="Kodjabachian L."/>
            <person name="Le Bivic A."/>
            <person name="Borchiellini C."/>
            <person name="Claverie J.M."/>
            <person name="Renard E."/>
        </authorList>
    </citation>
    <scope>NUCLEOTIDE SEQUENCE [LARGE SCALE GENOMIC DNA]</scope>
    <source>
        <strain evidence="15">SPO-2</strain>
    </source>
</reference>
<accession>A0AAV7K105</accession>
<keyword evidence="6" id="KW-0217">Developmental protein</keyword>
<evidence type="ECO:0000256" key="10">
    <source>
        <dbReference type="ARBA" id="ARBA00023017"/>
    </source>
</evidence>
<evidence type="ECO:0000256" key="11">
    <source>
        <dbReference type="ARBA" id="ARBA00023069"/>
    </source>
</evidence>
<dbReference type="GO" id="GO:0035735">
    <property type="term" value="P:intraciliary transport involved in cilium assembly"/>
    <property type="evidence" value="ECO:0007669"/>
    <property type="project" value="InterPro"/>
</dbReference>
<gene>
    <name evidence="15" type="ORF">LOD99_2822</name>
</gene>
<keyword evidence="13" id="KW-0206">Cytoskeleton</keyword>
<name>A0AAV7K105_9METZ</name>
<dbReference type="Proteomes" id="UP001165289">
    <property type="component" value="Unassembled WGS sequence"/>
</dbReference>
<proteinExistence type="inferred from homology"/>
<dbReference type="SUPFAM" id="SSF52540">
    <property type="entry name" value="P-loop containing nucleoside triphosphate hydrolases"/>
    <property type="match status" value="1"/>
</dbReference>
<dbReference type="GO" id="GO:0005874">
    <property type="term" value="C:microtubule"/>
    <property type="evidence" value="ECO:0007669"/>
    <property type="project" value="UniProtKB-KW"/>
</dbReference>
<evidence type="ECO:0000256" key="14">
    <source>
        <dbReference type="ARBA" id="ARBA00023273"/>
    </source>
</evidence>
<keyword evidence="7" id="KW-0963">Cytoplasm</keyword>
<keyword evidence="11" id="KW-0969">Cilium</keyword>
<keyword evidence="9" id="KW-0970">Cilium biogenesis/degradation</keyword>
<evidence type="ECO:0000256" key="3">
    <source>
        <dbReference type="ARBA" id="ARBA00004430"/>
    </source>
</evidence>
<evidence type="ECO:0000256" key="8">
    <source>
        <dbReference type="ARBA" id="ARBA00022701"/>
    </source>
</evidence>
<evidence type="ECO:0000256" key="9">
    <source>
        <dbReference type="ARBA" id="ARBA00022794"/>
    </source>
</evidence>